<name>A0ABQ8SYV1_PERAM</name>
<protein>
    <submittedName>
        <fullName evidence="2">Uncharacterized protein</fullName>
    </submittedName>
</protein>
<comment type="caution">
    <text evidence="2">The sequence shown here is derived from an EMBL/GenBank/DDBJ whole genome shotgun (WGS) entry which is preliminary data.</text>
</comment>
<evidence type="ECO:0000313" key="2">
    <source>
        <dbReference type="EMBL" id="KAJ4438966.1"/>
    </source>
</evidence>
<reference evidence="2 3" key="1">
    <citation type="journal article" date="2022" name="Allergy">
        <title>Genome assembly and annotation of Periplaneta americana reveal a comprehensive cockroach allergen profile.</title>
        <authorList>
            <person name="Wang L."/>
            <person name="Xiong Q."/>
            <person name="Saelim N."/>
            <person name="Wang L."/>
            <person name="Nong W."/>
            <person name="Wan A.T."/>
            <person name="Shi M."/>
            <person name="Liu X."/>
            <person name="Cao Q."/>
            <person name="Hui J.H.L."/>
            <person name="Sookrung N."/>
            <person name="Leung T.F."/>
            <person name="Tungtrongchitr A."/>
            <person name="Tsui S.K.W."/>
        </authorList>
    </citation>
    <scope>NUCLEOTIDE SEQUENCE [LARGE SCALE GENOMIC DNA]</scope>
    <source>
        <strain evidence="2">PWHHKU_190912</strain>
    </source>
</reference>
<gene>
    <name evidence="2" type="ORF">ANN_14920</name>
</gene>
<proteinExistence type="predicted"/>
<dbReference type="EMBL" id="JAJSOF020000019">
    <property type="protein sequence ID" value="KAJ4438966.1"/>
    <property type="molecule type" value="Genomic_DNA"/>
</dbReference>
<evidence type="ECO:0000256" key="1">
    <source>
        <dbReference type="SAM" id="MobiDB-lite"/>
    </source>
</evidence>
<organism evidence="2 3">
    <name type="scientific">Periplaneta americana</name>
    <name type="common">American cockroach</name>
    <name type="synonym">Blatta americana</name>
    <dbReference type="NCBI Taxonomy" id="6978"/>
    <lineage>
        <taxon>Eukaryota</taxon>
        <taxon>Metazoa</taxon>
        <taxon>Ecdysozoa</taxon>
        <taxon>Arthropoda</taxon>
        <taxon>Hexapoda</taxon>
        <taxon>Insecta</taxon>
        <taxon>Pterygota</taxon>
        <taxon>Neoptera</taxon>
        <taxon>Polyneoptera</taxon>
        <taxon>Dictyoptera</taxon>
        <taxon>Blattodea</taxon>
        <taxon>Blattoidea</taxon>
        <taxon>Blattidae</taxon>
        <taxon>Blattinae</taxon>
        <taxon>Periplaneta</taxon>
    </lineage>
</organism>
<dbReference type="Proteomes" id="UP001148838">
    <property type="component" value="Unassembled WGS sequence"/>
</dbReference>
<sequence>MAGLCEGGNEPPGSLNANKNSVDEYKHTALKPDDNAKRQSFCEEMQLRMEIEGFIELLVFGDEATLYLSVKVHKHNVRIWALENRNSYVEHVRDSPK</sequence>
<feature type="region of interest" description="Disordered" evidence="1">
    <location>
        <begin position="1"/>
        <end position="22"/>
    </location>
</feature>
<accession>A0ABQ8SYV1</accession>
<evidence type="ECO:0000313" key="3">
    <source>
        <dbReference type="Proteomes" id="UP001148838"/>
    </source>
</evidence>
<keyword evidence="3" id="KW-1185">Reference proteome</keyword>